<sequence length="234" mass="25243">MLKQLALAAALAAPVAAQASPLPTYPFVHVSAEATRYTTPNIGTIDFLVSAVEGEPGQAQATIETRMAEVRALLQEQGVPLEDLETRDVRREPGSNKAAEATPQELRVSVHLIVRDLSKWRAVVAPLLDKPNLSGFATSFDLTERDAFEAELMADALREARRRAEIIAKGARRKLGAVTGVTPGGVKNLGAAMGVVRTDFSYQRSRPGNVGARDFLSVDALKLMQPVDVVFKLE</sequence>
<feature type="chain" id="PRO_5047461243" evidence="1">
    <location>
        <begin position="20"/>
        <end position="234"/>
    </location>
</feature>
<comment type="caution">
    <text evidence="2">The sequence shown here is derived from an EMBL/GenBank/DDBJ whole genome shotgun (WGS) entry which is preliminary data.</text>
</comment>
<dbReference type="Gene3D" id="3.30.70.2970">
    <property type="entry name" value="Protein of unknown function (DUF541), domain 2"/>
    <property type="match status" value="1"/>
</dbReference>
<feature type="signal peptide" evidence="1">
    <location>
        <begin position="1"/>
        <end position="19"/>
    </location>
</feature>
<dbReference type="PANTHER" id="PTHR34387:SF1">
    <property type="entry name" value="PERIPLASMIC IMMUNOGENIC PROTEIN"/>
    <property type="match status" value="1"/>
</dbReference>
<organism evidence="2 3">
    <name type="scientific">Massilia suwonensis</name>
    <dbReference type="NCBI Taxonomy" id="648895"/>
    <lineage>
        <taxon>Bacteria</taxon>
        <taxon>Pseudomonadati</taxon>
        <taxon>Pseudomonadota</taxon>
        <taxon>Betaproteobacteria</taxon>
        <taxon>Burkholderiales</taxon>
        <taxon>Oxalobacteraceae</taxon>
        <taxon>Telluria group</taxon>
        <taxon>Massilia</taxon>
    </lineage>
</organism>
<reference evidence="3" key="1">
    <citation type="journal article" date="2019" name="Int. J. Syst. Evol. Microbiol.">
        <title>The Global Catalogue of Microorganisms (GCM) 10K type strain sequencing project: providing services to taxonomists for standard genome sequencing and annotation.</title>
        <authorList>
            <consortium name="The Broad Institute Genomics Platform"/>
            <consortium name="The Broad Institute Genome Sequencing Center for Infectious Disease"/>
            <person name="Wu L."/>
            <person name="Ma J."/>
        </authorList>
    </citation>
    <scope>NUCLEOTIDE SEQUENCE [LARGE SCALE GENOMIC DNA]</scope>
    <source>
        <strain evidence="3">CCUG 43111</strain>
    </source>
</reference>
<keyword evidence="1" id="KW-0732">Signal</keyword>
<proteinExistence type="predicted"/>
<dbReference type="Gene3D" id="3.30.110.170">
    <property type="entry name" value="Protein of unknown function (DUF541), domain 1"/>
    <property type="match status" value="1"/>
</dbReference>
<evidence type="ECO:0000256" key="1">
    <source>
        <dbReference type="SAM" id="SignalP"/>
    </source>
</evidence>
<gene>
    <name evidence="2" type="ORF">ACFPQ5_12110</name>
</gene>
<dbReference type="Proteomes" id="UP001596101">
    <property type="component" value="Unassembled WGS sequence"/>
</dbReference>
<dbReference type="InterPro" id="IPR007497">
    <property type="entry name" value="SIMPL/DUF541"/>
</dbReference>
<protein>
    <submittedName>
        <fullName evidence="2">SIMPL domain-containing protein</fullName>
    </submittedName>
</protein>
<dbReference type="PANTHER" id="PTHR34387">
    <property type="entry name" value="SLR1258 PROTEIN"/>
    <property type="match status" value="1"/>
</dbReference>
<dbReference type="RefSeq" id="WP_379755541.1">
    <property type="nucleotide sequence ID" value="NZ_JBHSMR010000013.1"/>
</dbReference>
<dbReference type="InterPro" id="IPR052022">
    <property type="entry name" value="26kDa_periplasmic_antigen"/>
</dbReference>
<accession>A0ABW0MPM7</accession>
<keyword evidence="3" id="KW-1185">Reference proteome</keyword>
<name>A0ABW0MPM7_9BURK</name>
<evidence type="ECO:0000313" key="3">
    <source>
        <dbReference type="Proteomes" id="UP001596101"/>
    </source>
</evidence>
<dbReference type="Pfam" id="PF04402">
    <property type="entry name" value="SIMPL"/>
    <property type="match status" value="1"/>
</dbReference>
<evidence type="ECO:0000313" key="2">
    <source>
        <dbReference type="EMBL" id="MFC5478942.1"/>
    </source>
</evidence>
<dbReference type="EMBL" id="JBHSMR010000013">
    <property type="protein sequence ID" value="MFC5478942.1"/>
    <property type="molecule type" value="Genomic_DNA"/>
</dbReference>